<dbReference type="CDD" id="cd16017">
    <property type="entry name" value="LptA"/>
    <property type="match status" value="1"/>
</dbReference>
<evidence type="ECO:0000256" key="5">
    <source>
        <dbReference type="ARBA" id="ARBA00022692"/>
    </source>
</evidence>
<protein>
    <recommendedName>
        <fullName evidence="9">Phosphoethanolamine transferase EptA</fullName>
    </recommendedName>
    <alternativeName>
        <fullName evidence="10">Polymyxin resistance protein PmrC</fullName>
    </alternativeName>
</protein>
<feature type="transmembrane region" description="Helical" evidence="11">
    <location>
        <begin position="154"/>
        <end position="176"/>
    </location>
</feature>
<comment type="similarity">
    <text evidence="8">Belongs to the phosphoethanolamine transferase family. EptA subfamily.</text>
</comment>
<evidence type="ECO:0000256" key="7">
    <source>
        <dbReference type="ARBA" id="ARBA00023136"/>
    </source>
</evidence>
<dbReference type="Pfam" id="PF00884">
    <property type="entry name" value="Sulfatase"/>
    <property type="match status" value="1"/>
</dbReference>
<evidence type="ECO:0000313" key="15">
    <source>
        <dbReference type="Proteomes" id="UP000682928"/>
    </source>
</evidence>
<evidence type="ECO:0000256" key="10">
    <source>
        <dbReference type="ARBA" id="ARBA00082127"/>
    </source>
</evidence>
<evidence type="ECO:0000313" key="14">
    <source>
        <dbReference type="EMBL" id="BCU56363.1"/>
    </source>
</evidence>
<dbReference type="Gene3D" id="3.40.720.10">
    <property type="entry name" value="Alkaline Phosphatase, subunit A"/>
    <property type="match status" value="1"/>
</dbReference>
<feature type="domain" description="Phosphoethanolamine transferase N-terminal" evidence="13">
    <location>
        <begin position="59"/>
        <end position="206"/>
    </location>
</feature>
<reference evidence="14" key="1">
    <citation type="submission" date="2021-04" db="EMBL/GenBank/DDBJ databases">
        <title>Difference and commonality of drug resistance evolution in various bacteria. and drug sensitivity profiles.</title>
        <authorList>
            <person name="Maeda T."/>
            <person name="Shibai A."/>
            <person name="Kawada K."/>
            <person name="Kotani H."/>
            <person name="Tarusawa Y."/>
            <person name="Tanabe K."/>
            <person name="Furusawa C."/>
        </authorList>
    </citation>
    <scope>NUCLEOTIDE SEQUENCE</scope>
    <source>
        <strain evidence="14">JCM 8580</strain>
    </source>
</reference>
<dbReference type="InterPro" id="IPR058130">
    <property type="entry name" value="PEA_transf_C"/>
</dbReference>
<feature type="domain" description="Sulfatase N-terminal" evidence="12">
    <location>
        <begin position="238"/>
        <end position="527"/>
    </location>
</feature>
<keyword evidence="6 11" id="KW-1133">Transmembrane helix</keyword>
<dbReference type="RefSeq" id="WP_088219903.1">
    <property type="nucleotide sequence ID" value="NZ_AP024590.1"/>
</dbReference>
<evidence type="ECO:0000256" key="3">
    <source>
        <dbReference type="ARBA" id="ARBA00022519"/>
    </source>
</evidence>
<dbReference type="InterPro" id="IPR017850">
    <property type="entry name" value="Alkaline_phosphatase_core_sf"/>
</dbReference>
<gene>
    <name evidence="14" type="ORF">ENKO_29570</name>
</gene>
<feature type="transmembrane region" description="Helical" evidence="11">
    <location>
        <begin position="12"/>
        <end position="33"/>
    </location>
</feature>
<comment type="subcellular location">
    <subcellularLocation>
        <location evidence="1">Cell inner membrane</location>
        <topology evidence="1">Multi-pass membrane protein</topology>
    </subcellularLocation>
</comment>
<keyword evidence="5 11" id="KW-0812">Transmembrane</keyword>
<evidence type="ECO:0000256" key="11">
    <source>
        <dbReference type="SAM" id="Phobius"/>
    </source>
</evidence>
<evidence type="ECO:0000259" key="12">
    <source>
        <dbReference type="Pfam" id="PF00884"/>
    </source>
</evidence>
<dbReference type="AlphaFoldDB" id="A0AA86J6G3"/>
<dbReference type="PANTHER" id="PTHR30443:SF0">
    <property type="entry name" value="PHOSPHOETHANOLAMINE TRANSFERASE EPTA"/>
    <property type="match status" value="1"/>
</dbReference>
<evidence type="ECO:0000256" key="9">
    <source>
        <dbReference type="ARBA" id="ARBA00067355"/>
    </source>
</evidence>
<dbReference type="GO" id="GO:0005886">
    <property type="term" value="C:plasma membrane"/>
    <property type="evidence" value="ECO:0007669"/>
    <property type="project" value="UniProtKB-SubCell"/>
</dbReference>
<sequence length="544" mass="60813">MRRIPLRRPEMSRLTFLLLFSVYISVFLNLIFYRQAWGLLPVNSAYNLAVFLSMPLVAFSVINIVSTLASFVWLDRLVLAVFILLSAATQYFIWTYGIIIDRSMIANMLDTTPAESFALMTPQLILTIGLSGIAMAILAFVVKFKKSPSRVRSVVSRGLSILASVALILLIAVCFYKDYASLFRNNKELVKSLGPSNSISAMLSYDVHHRMDNLPLVRLGEDAKPIPAMHTPPDKHLTILVVGETSRADNFALSGYPRDTNPLLSKDNVVYFPETTSCGTATAISVPCMFSGMPRKNYNEQLAHHREGLLDIVQRAGISVQWNENDGGCKGACDRVPHQDMTKLNLADYCIKGECQDEILFHDLQKYIDSLPNDGLIVLHTIGSHGPTYYNRYPPQFRKFTPTCDTNEIQSCSREQLVNTYDNTVLYVDYIVDKAIKLLQAQPGNVTTSLVYLSDHGESLGENGVYLHGLPYSIAPDSQKHIPMLIWLSDRYQQRHAVNYACLKKRASTEAFSQDNLFSTMLGLVGVQTSEYHAADDILAPCRG</sequence>
<feature type="transmembrane region" description="Helical" evidence="11">
    <location>
        <begin position="77"/>
        <end position="100"/>
    </location>
</feature>
<accession>A0AA86J6G3</accession>
<keyword evidence="7 11" id="KW-0472">Membrane</keyword>
<dbReference type="EMBL" id="AP024590">
    <property type="protein sequence ID" value="BCU56363.1"/>
    <property type="molecule type" value="Genomic_DNA"/>
</dbReference>
<evidence type="ECO:0000256" key="1">
    <source>
        <dbReference type="ARBA" id="ARBA00004429"/>
    </source>
</evidence>
<evidence type="ECO:0000259" key="13">
    <source>
        <dbReference type="Pfam" id="PF08019"/>
    </source>
</evidence>
<keyword evidence="2" id="KW-1003">Cell membrane</keyword>
<dbReference type="InterPro" id="IPR040423">
    <property type="entry name" value="PEA_transferase"/>
</dbReference>
<dbReference type="PANTHER" id="PTHR30443">
    <property type="entry name" value="INNER MEMBRANE PROTEIN"/>
    <property type="match status" value="1"/>
</dbReference>
<dbReference type="Pfam" id="PF08019">
    <property type="entry name" value="EptA_B_N"/>
    <property type="match status" value="1"/>
</dbReference>
<feature type="transmembrane region" description="Helical" evidence="11">
    <location>
        <begin position="120"/>
        <end position="142"/>
    </location>
</feature>
<dbReference type="NCBIfam" id="NF028537">
    <property type="entry name" value="P_eth_NH2_trans"/>
    <property type="match status" value="1"/>
</dbReference>
<dbReference type="InterPro" id="IPR000917">
    <property type="entry name" value="Sulfatase_N"/>
</dbReference>
<organism evidence="14 15">
    <name type="scientific">Enterobacter kobei</name>
    <dbReference type="NCBI Taxonomy" id="208224"/>
    <lineage>
        <taxon>Bacteria</taxon>
        <taxon>Pseudomonadati</taxon>
        <taxon>Pseudomonadota</taxon>
        <taxon>Gammaproteobacteria</taxon>
        <taxon>Enterobacterales</taxon>
        <taxon>Enterobacteriaceae</taxon>
        <taxon>Enterobacter</taxon>
        <taxon>Enterobacter cloacae complex</taxon>
    </lineage>
</organism>
<dbReference type="SUPFAM" id="SSF53649">
    <property type="entry name" value="Alkaline phosphatase-like"/>
    <property type="match status" value="1"/>
</dbReference>
<dbReference type="InterPro" id="IPR012549">
    <property type="entry name" value="EptA-like_N"/>
</dbReference>
<proteinExistence type="inferred from homology"/>
<dbReference type="Proteomes" id="UP000682928">
    <property type="component" value="Chromosome"/>
</dbReference>
<evidence type="ECO:0000256" key="6">
    <source>
        <dbReference type="ARBA" id="ARBA00022989"/>
    </source>
</evidence>
<keyword evidence="3" id="KW-0997">Cell inner membrane</keyword>
<dbReference type="GO" id="GO:0009244">
    <property type="term" value="P:lipopolysaccharide core region biosynthetic process"/>
    <property type="evidence" value="ECO:0007669"/>
    <property type="project" value="TreeGrafter"/>
</dbReference>
<keyword evidence="4 14" id="KW-0808">Transferase</keyword>
<feature type="transmembrane region" description="Helical" evidence="11">
    <location>
        <begin position="45"/>
        <end position="65"/>
    </location>
</feature>
<dbReference type="GO" id="GO:0016776">
    <property type="term" value="F:phosphotransferase activity, phosphate group as acceptor"/>
    <property type="evidence" value="ECO:0007669"/>
    <property type="project" value="TreeGrafter"/>
</dbReference>
<evidence type="ECO:0000256" key="2">
    <source>
        <dbReference type="ARBA" id="ARBA00022475"/>
    </source>
</evidence>
<dbReference type="FunFam" id="3.40.720.10:FF:000022">
    <property type="entry name" value="Phosphoethanolamine transferase eptA"/>
    <property type="match status" value="1"/>
</dbReference>
<evidence type="ECO:0000256" key="8">
    <source>
        <dbReference type="ARBA" id="ARBA00061371"/>
    </source>
</evidence>
<evidence type="ECO:0000256" key="4">
    <source>
        <dbReference type="ARBA" id="ARBA00022679"/>
    </source>
</evidence>
<dbReference type="NCBIfam" id="NF008619">
    <property type="entry name" value="PRK11598.1"/>
    <property type="match status" value="1"/>
</dbReference>
<name>A0AA86J6G3_9ENTR</name>